<name>A0AC60P3H0_IXOPE</name>
<sequence length="374" mass="40692">MAQMEAEVSYIGMCLRHKYVDPTRFGHLASMQVGWHRKKRILNDYRDGTRDQLRTGLRPVLVMESTTALLSLYASLCHHEETSQELSLKLSLLTDQLCVLVNDDSNPELALRAAGSLCATLAIPGLLTATNLDLIRSTLVRVATQDAAPPVGAEHGDLLAAAVRLNLPLADGVLSLLKEEICRDNRALYQKLLAKYLLDVVCRAEKCGTTVHHAALLRSVVAAWIESLGSEQGTAATEDFVEASLLVQKLAQMCSASHLAGKCLAGLVNKLTDGDVEKVLQCLQSSWQPQWTLAKADLLLWVTKGLLLRGYPDLAKYTNLVLPILVDALSSAEVLVVGQCVLPCLTENVALMVSCLNSVVEQLLRLAKPPQPMV</sequence>
<protein>
    <submittedName>
        <fullName evidence="1">Uncharacterized protein</fullName>
    </submittedName>
</protein>
<proteinExistence type="predicted"/>
<evidence type="ECO:0000313" key="1">
    <source>
        <dbReference type="EMBL" id="KAG0413847.1"/>
    </source>
</evidence>
<accession>A0AC60P3H0</accession>
<reference evidence="1 2" key="1">
    <citation type="journal article" date="2020" name="Cell">
        <title>Large-Scale Comparative Analyses of Tick Genomes Elucidate Their Genetic Diversity and Vector Capacities.</title>
        <authorList>
            <consortium name="Tick Genome and Microbiome Consortium (TIGMIC)"/>
            <person name="Jia N."/>
            <person name="Wang J."/>
            <person name="Shi W."/>
            <person name="Du L."/>
            <person name="Sun Y."/>
            <person name="Zhan W."/>
            <person name="Jiang J.F."/>
            <person name="Wang Q."/>
            <person name="Zhang B."/>
            <person name="Ji P."/>
            <person name="Bell-Sakyi L."/>
            <person name="Cui X.M."/>
            <person name="Yuan T.T."/>
            <person name="Jiang B.G."/>
            <person name="Yang W.F."/>
            <person name="Lam T.T."/>
            <person name="Chang Q.C."/>
            <person name="Ding S.J."/>
            <person name="Wang X.J."/>
            <person name="Zhu J.G."/>
            <person name="Ruan X.D."/>
            <person name="Zhao L."/>
            <person name="Wei J.T."/>
            <person name="Ye R.Z."/>
            <person name="Que T.C."/>
            <person name="Du C.H."/>
            <person name="Zhou Y.H."/>
            <person name="Cheng J.X."/>
            <person name="Dai P.F."/>
            <person name="Guo W.B."/>
            <person name="Han X.H."/>
            <person name="Huang E.J."/>
            <person name="Li L.F."/>
            <person name="Wei W."/>
            <person name="Gao Y.C."/>
            <person name="Liu J.Z."/>
            <person name="Shao H.Z."/>
            <person name="Wang X."/>
            <person name="Wang C.C."/>
            <person name="Yang T.C."/>
            <person name="Huo Q.B."/>
            <person name="Li W."/>
            <person name="Chen H.Y."/>
            <person name="Chen S.E."/>
            <person name="Zhou L.G."/>
            <person name="Ni X.B."/>
            <person name="Tian J.H."/>
            <person name="Sheng Y."/>
            <person name="Liu T."/>
            <person name="Pan Y.S."/>
            <person name="Xia L.Y."/>
            <person name="Li J."/>
            <person name="Zhao F."/>
            <person name="Cao W.C."/>
        </authorList>
    </citation>
    <scope>NUCLEOTIDE SEQUENCE [LARGE SCALE GENOMIC DNA]</scope>
    <source>
        <strain evidence="1">Iper-2018</strain>
    </source>
</reference>
<comment type="caution">
    <text evidence="1">The sequence shown here is derived from an EMBL/GenBank/DDBJ whole genome shotgun (WGS) entry which is preliminary data.</text>
</comment>
<keyword evidence="2" id="KW-1185">Reference proteome</keyword>
<dbReference type="Proteomes" id="UP000805193">
    <property type="component" value="Unassembled WGS sequence"/>
</dbReference>
<evidence type="ECO:0000313" key="2">
    <source>
        <dbReference type="Proteomes" id="UP000805193"/>
    </source>
</evidence>
<gene>
    <name evidence="1" type="ORF">HPB47_008989</name>
</gene>
<organism evidence="1 2">
    <name type="scientific">Ixodes persulcatus</name>
    <name type="common">Taiga tick</name>
    <dbReference type="NCBI Taxonomy" id="34615"/>
    <lineage>
        <taxon>Eukaryota</taxon>
        <taxon>Metazoa</taxon>
        <taxon>Ecdysozoa</taxon>
        <taxon>Arthropoda</taxon>
        <taxon>Chelicerata</taxon>
        <taxon>Arachnida</taxon>
        <taxon>Acari</taxon>
        <taxon>Parasitiformes</taxon>
        <taxon>Ixodida</taxon>
        <taxon>Ixodoidea</taxon>
        <taxon>Ixodidae</taxon>
        <taxon>Ixodinae</taxon>
        <taxon>Ixodes</taxon>
    </lineage>
</organism>
<dbReference type="EMBL" id="JABSTQ010011228">
    <property type="protein sequence ID" value="KAG0413847.1"/>
    <property type="molecule type" value="Genomic_DNA"/>
</dbReference>